<organism evidence="1 2">
    <name type="scientific">Aquimarina mytili</name>
    <dbReference type="NCBI Taxonomy" id="874423"/>
    <lineage>
        <taxon>Bacteria</taxon>
        <taxon>Pseudomonadati</taxon>
        <taxon>Bacteroidota</taxon>
        <taxon>Flavobacteriia</taxon>
        <taxon>Flavobacteriales</taxon>
        <taxon>Flavobacteriaceae</taxon>
        <taxon>Aquimarina</taxon>
    </lineage>
</organism>
<dbReference type="RefSeq" id="WP_201921627.1">
    <property type="nucleotide sequence ID" value="NZ_BAABAX010000014.1"/>
</dbReference>
<name>A0A937A0T1_9FLAO</name>
<reference evidence="1" key="1">
    <citation type="submission" date="2021-01" db="EMBL/GenBank/DDBJ databases">
        <authorList>
            <person name="Zhong Y.L."/>
        </authorList>
    </citation>
    <scope>NUCLEOTIDE SEQUENCE</scope>
    <source>
        <strain evidence="1">KCTC 23302</strain>
    </source>
</reference>
<evidence type="ECO:0000313" key="1">
    <source>
        <dbReference type="EMBL" id="MBL0684751.1"/>
    </source>
</evidence>
<accession>A0A937A0T1</accession>
<proteinExistence type="predicted"/>
<gene>
    <name evidence="1" type="ORF">JJQ60_14565</name>
</gene>
<protein>
    <submittedName>
        <fullName evidence="1">Uncharacterized protein</fullName>
    </submittedName>
</protein>
<keyword evidence="2" id="KW-1185">Reference proteome</keyword>
<sequence>MIQIFDNKQDLCYECWDNTGKVFFYYNQRGIDVICIEKTEFPKNFEQTESFKIIVGTLVDLMQAMKLTIITNCPWIKAYLRIYSKKVIS</sequence>
<dbReference type="AlphaFoldDB" id="A0A937A0T1"/>
<evidence type="ECO:0000313" key="2">
    <source>
        <dbReference type="Proteomes" id="UP000651057"/>
    </source>
</evidence>
<comment type="caution">
    <text evidence="1">The sequence shown here is derived from an EMBL/GenBank/DDBJ whole genome shotgun (WGS) entry which is preliminary data.</text>
</comment>
<dbReference type="EMBL" id="JAERQJ010000006">
    <property type="protein sequence ID" value="MBL0684751.1"/>
    <property type="molecule type" value="Genomic_DNA"/>
</dbReference>
<dbReference type="Gene3D" id="3.40.630.30">
    <property type="match status" value="1"/>
</dbReference>
<dbReference type="Proteomes" id="UP000651057">
    <property type="component" value="Unassembled WGS sequence"/>
</dbReference>